<protein>
    <recommendedName>
        <fullName evidence="2">Stringent starvation protein B</fullName>
    </recommendedName>
</protein>
<name>A0A383A4F2_9ZZZZ</name>
<sequence length="105" mass="12136">MSNDTINYENLVDDALRTVVREVLRRISENSPSDNHHLYISFETRAAGVEISDSLRNQFPEEMTIVLQNQFWNLSVEEDQFRVTLNFNKLPHELVIPLTALTGFA</sequence>
<dbReference type="InterPro" id="IPR036760">
    <property type="entry name" value="SspB-like_sf"/>
</dbReference>
<organism evidence="1">
    <name type="scientific">marine metagenome</name>
    <dbReference type="NCBI Taxonomy" id="408172"/>
    <lineage>
        <taxon>unclassified sequences</taxon>
        <taxon>metagenomes</taxon>
        <taxon>ecological metagenomes</taxon>
    </lineage>
</organism>
<proteinExistence type="predicted"/>
<reference evidence="1" key="1">
    <citation type="submission" date="2018-05" db="EMBL/GenBank/DDBJ databases">
        <authorList>
            <person name="Lanie J.A."/>
            <person name="Ng W.-L."/>
            <person name="Kazmierczak K.M."/>
            <person name="Andrzejewski T.M."/>
            <person name="Davidsen T.M."/>
            <person name="Wayne K.J."/>
            <person name="Tettelin H."/>
            <person name="Glass J.I."/>
            <person name="Rusch D."/>
            <person name="Podicherti R."/>
            <person name="Tsui H.-C.T."/>
            <person name="Winkler M.E."/>
        </authorList>
    </citation>
    <scope>NUCLEOTIDE SEQUENCE</scope>
</reference>
<gene>
    <name evidence="1" type="ORF">METZ01_LOCUS454939</name>
</gene>
<evidence type="ECO:0008006" key="2">
    <source>
        <dbReference type="Google" id="ProtNLM"/>
    </source>
</evidence>
<dbReference type="Pfam" id="PF04386">
    <property type="entry name" value="SspB"/>
    <property type="match status" value="1"/>
</dbReference>
<evidence type="ECO:0000313" key="1">
    <source>
        <dbReference type="EMBL" id="SVE02085.1"/>
    </source>
</evidence>
<dbReference type="AlphaFoldDB" id="A0A383A4F2"/>
<dbReference type="SUPFAM" id="SSF101738">
    <property type="entry name" value="SspB-like"/>
    <property type="match status" value="1"/>
</dbReference>
<accession>A0A383A4F2</accession>
<feature type="non-terminal residue" evidence="1">
    <location>
        <position position="105"/>
    </location>
</feature>
<dbReference type="EMBL" id="UINC01188725">
    <property type="protein sequence ID" value="SVE02085.1"/>
    <property type="molecule type" value="Genomic_DNA"/>
</dbReference>
<dbReference type="InterPro" id="IPR007481">
    <property type="entry name" value="SspB"/>
</dbReference>
<dbReference type="Gene3D" id="2.30.30.220">
    <property type="entry name" value="SspB-like"/>
    <property type="match status" value="1"/>
</dbReference>